<dbReference type="Pfam" id="PF13731">
    <property type="entry name" value="WxL"/>
    <property type="match status" value="1"/>
</dbReference>
<dbReference type="RefSeq" id="WP_102873299.1">
    <property type="nucleotide sequence ID" value="NZ_JAQLBS010000009.1"/>
</dbReference>
<protein>
    <submittedName>
        <fullName evidence="4">WxL domain-containing protein</fullName>
    </submittedName>
</protein>
<sequence>MKNVKLMTVATLAALSLSTAGGLITQADTVDYDSNGVVEFIPNTDPTKPVDPTDPDPTNPVDPVDPTDPTGPKPGTDGPLSIDYASSLDFGVNKITNKDEVYYARAQQYKDGHAATPNYVQVSDNRGNNAGWTLKVKQNGQFKATGTLNDTLTGSQVKLVSPTVNSNSTAVFPTAAATIELDPAGTESLVMSGKVNQGAGTYSNHWGTVETVKEKDKDGNEVDAEVTKAVTLAVPGSTPKDAVKYSTSLTWSLSDVPGN</sequence>
<feature type="compositionally biased region" description="Low complexity" evidence="1">
    <location>
        <begin position="61"/>
        <end position="79"/>
    </location>
</feature>
<feature type="chain" id="PRO_5043159588" evidence="2">
    <location>
        <begin position="28"/>
        <end position="259"/>
    </location>
</feature>
<dbReference type="EMBL" id="RYZS01000002">
    <property type="protein sequence ID" value="RVU92714.1"/>
    <property type="molecule type" value="Genomic_DNA"/>
</dbReference>
<evidence type="ECO:0000313" key="5">
    <source>
        <dbReference type="Proteomes" id="UP000288388"/>
    </source>
</evidence>
<proteinExistence type="predicted"/>
<name>A0A2N8PUF4_ENTAV</name>
<comment type="caution">
    <text evidence="4">The sequence shown here is derived from an EMBL/GenBank/DDBJ whole genome shotgun (WGS) entry which is preliminary data.</text>
</comment>
<dbReference type="InterPro" id="IPR027994">
    <property type="entry name" value="WxL_dom"/>
</dbReference>
<reference evidence="4 5" key="1">
    <citation type="submission" date="2018-12" db="EMBL/GenBank/DDBJ databases">
        <title>A novel vanA-carrying plasmid in a clinical isolate of Enterococcus avium.</title>
        <authorList>
            <person name="Bernasconi O.J."/>
            <person name="Luzzaro F."/>
            <person name="Endimiani A."/>
        </authorList>
    </citation>
    <scope>NUCLEOTIDE SEQUENCE [LARGE SCALE GENOMIC DNA]</scope>
    <source>
        <strain evidence="4 5">LC0559/18</strain>
    </source>
</reference>
<feature type="region of interest" description="Disordered" evidence="1">
    <location>
        <begin position="40"/>
        <end position="81"/>
    </location>
</feature>
<evidence type="ECO:0000256" key="2">
    <source>
        <dbReference type="SAM" id="SignalP"/>
    </source>
</evidence>
<dbReference type="AlphaFoldDB" id="A0A2N8PUF4"/>
<accession>A0A2N8PUF4</accession>
<evidence type="ECO:0000313" key="4">
    <source>
        <dbReference type="EMBL" id="RVU92714.1"/>
    </source>
</evidence>
<keyword evidence="2" id="KW-0732">Signal</keyword>
<organism evidence="4 5">
    <name type="scientific">Enterococcus avium</name>
    <name type="common">Streptococcus avium</name>
    <dbReference type="NCBI Taxonomy" id="33945"/>
    <lineage>
        <taxon>Bacteria</taxon>
        <taxon>Bacillati</taxon>
        <taxon>Bacillota</taxon>
        <taxon>Bacilli</taxon>
        <taxon>Lactobacillales</taxon>
        <taxon>Enterococcaceae</taxon>
        <taxon>Enterococcus</taxon>
    </lineage>
</organism>
<evidence type="ECO:0000259" key="3">
    <source>
        <dbReference type="Pfam" id="PF13731"/>
    </source>
</evidence>
<dbReference type="Proteomes" id="UP000288388">
    <property type="component" value="Unassembled WGS sequence"/>
</dbReference>
<feature type="signal peptide" evidence="2">
    <location>
        <begin position="1"/>
        <end position="27"/>
    </location>
</feature>
<evidence type="ECO:0000256" key="1">
    <source>
        <dbReference type="SAM" id="MobiDB-lite"/>
    </source>
</evidence>
<gene>
    <name evidence="4" type="ORF">EK398_19705</name>
</gene>
<feature type="domain" description="WxL" evidence="3">
    <location>
        <begin position="29"/>
        <end position="257"/>
    </location>
</feature>